<accession>A0A9D9H347</accession>
<protein>
    <submittedName>
        <fullName evidence="3">WYL domain-containing protein</fullName>
    </submittedName>
</protein>
<evidence type="ECO:0000313" key="4">
    <source>
        <dbReference type="Proteomes" id="UP000823611"/>
    </source>
</evidence>
<dbReference type="SUPFAM" id="SSF46785">
    <property type="entry name" value="Winged helix' DNA-binding domain"/>
    <property type="match status" value="1"/>
</dbReference>
<feature type="domain" description="WCX" evidence="2">
    <location>
        <begin position="251"/>
        <end position="324"/>
    </location>
</feature>
<dbReference type="Proteomes" id="UP000823611">
    <property type="component" value="Unassembled WGS sequence"/>
</dbReference>
<dbReference type="Pfam" id="PF13280">
    <property type="entry name" value="WYL"/>
    <property type="match status" value="1"/>
</dbReference>
<feature type="domain" description="WYL" evidence="1">
    <location>
        <begin position="144"/>
        <end position="216"/>
    </location>
</feature>
<dbReference type="InterPro" id="IPR026881">
    <property type="entry name" value="WYL_dom"/>
</dbReference>
<name>A0A9D9H347_9FIRM</name>
<organism evidence="3 4">
    <name type="scientific">Candidatus Fimicola merdigallinarum</name>
    <dbReference type="NCBI Taxonomy" id="2840819"/>
    <lineage>
        <taxon>Bacteria</taxon>
        <taxon>Bacillati</taxon>
        <taxon>Bacillota</taxon>
        <taxon>Clostridia</taxon>
        <taxon>Lachnospirales</taxon>
        <taxon>Lachnospiraceae</taxon>
        <taxon>Lachnospiraceae incertae sedis</taxon>
        <taxon>Candidatus Fimicola</taxon>
    </lineage>
</organism>
<dbReference type="EMBL" id="JADIMX010000104">
    <property type="protein sequence ID" value="MBO8434721.1"/>
    <property type="molecule type" value="Genomic_DNA"/>
</dbReference>
<dbReference type="InterPro" id="IPR057727">
    <property type="entry name" value="WCX_dom"/>
</dbReference>
<reference evidence="3" key="1">
    <citation type="submission" date="2020-10" db="EMBL/GenBank/DDBJ databases">
        <authorList>
            <person name="Gilroy R."/>
        </authorList>
    </citation>
    <scope>NUCLEOTIDE SEQUENCE</scope>
    <source>
        <strain evidence="3">F6-4510</strain>
    </source>
</reference>
<gene>
    <name evidence="3" type="ORF">IAC55_05305</name>
</gene>
<dbReference type="InterPro" id="IPR051534">
    <property type="entry name" value="CBASS_pafABC_assoc_protein"/>
</dbReference>
<evidence type="ECO:0000259" key="2">
    <source>
        <dbReference type="Pfam" id="PF25583"/>
    </source>
</evidence>
<proteinExistence type="predicted"/>
<dbReference type="PANTHER" id="PTHR34580">
    <property type="match status" value="1"/>
</dbReference>
<evidence type="ECO:0000313" key="3">
    <source>
        <dbReference type="EMBL" id="MBO8434721.1"/>
    </source>
</evidence>
<sequence length="330" mass="38710">MAKSSNHKLKILYINKILMEMTDEKNGITMSEIISQLAKYDIEAERKSVYSDIGTLREFGVDILSEKRGKQNYYYIGNRHFQIAELKLLVDSIQSAKFMTVKKSNELIKKLESFVSKHEASMLQRQVYVSERIKTINESIYYNVDKIHTAISQNCQIKFKYFQWDMYKNMVPRKAREFYEVSPWALSWDDENYYLIAFDSDENKIKHFRVDKIQDINLVELKRDGKDIFEKFDLGAYSKKTFGMFNGEERNVKLLCKSNFAGVIIDRFGKDVVMTPVDEDSFTVNVNVALSKQFFAWVFGLGADVKIIEPEYVVDKMREEVKRLMVQYGV</sequence>
<dbReference type="AlphaFoldDB" id="A0A9D9H347"/>
<dbReference type="PROSITE" id="PS52050">
    <property type="entry name" value="WYL"/>
    <property type="match status" value="1"/>
</dbReference>
<comment type="caution">
    <text evidence="3">The sequence shown here is derived from an EMBL/GenBank/DDBJ whole genome shotgun (WGS) entry which is preliminary data.</text>
</comment>
<evidence type="ECO:0000259" key="1">
    <source>
        <dbReference type="Pfam" id="PF13280"/>
    </source>
</evidence>
<reference evidence="3" key="2">
    <citation type="journal article" date="2021" name="PeerJ">
        <title>Extensive microbial diversity within the chicken gut microbiome revealed by metagenomics and culture.</title>
        <authorList>
            <person name="Gilroy R."/>
            <person name="Ravi A."/>
            <person name="Getino M."/>
            <person name="Pursley I."/>
            <person name="Horton D.L."/>
            <person name="Alikhan N.F."/>
            <person name="Baker D."/>
            <person name="Gharbi K."/>
            <person name="Hall N."/>
            <person name="Watson M."/>
            <person name="Adriaenssens E.M."/>
            <person name="Foster-Nyarko E."/>
            <person name="Jarju S."/>
            <person name="Secka A."/>
            <person name="Antonio M."/>
            <person name="Oren A."/>
            <person name="Chaudhuri R.R."/>
            <person name="La Ragione R."/>
            <person name="Hildebrand F."/>
            <person name="Pallen M.J."/>
        </authorList>
    </citation>
    <scope>NUCLEOTIDE SEQUENCE</scope>
    <source>
        <strain evidence="3">F6-4510</strain>
    </source>
</reference>
<dbReference type="InterPro" id="IPR036390">
    <property type="entry name" value="WH_DNA-bd_sf"/>
</dbReference>
<dbReference type="PANTHER" id="PTHR34580:SF1">
    <property type="entry name" value="PROTEIN PAFC"/>
    <property type="match status" value="1"/>
</dbReference>
<dbReference type="Pfam" id="PF25583">
    <property type="entry name" value="WCX"/>
    <property type="match status" value="1"/>
</dbReference>